<reference evidence="4 5" key="1">
    <citation type="journal article" date="2015" name="Genome Biol. Evol.">
        <title>Characterization of Three Mycobacterium spp. with Potential Use in Bioremediation by Genome Sequencing and Comparative Genomics.</title>
        <authorList>
            <person name="Das S."/>
            <person name="Pettersson B.M."/>
            <person name="Behra P.R."/>
            <person name="Ramesh M."/>
            <person name="Dasgupta S."/>
            <person name="Bhattacharya A."/>
            <person name="Kirsebom L.A."/>
        </authorList>
    </citation>
    <scope>NUCLEOTIDE SEQUENCE [LARGE SCALE GENOMIC DNA]</scope>
    <source>
        <strain evidence="4 5">DSM 43826</strain>
    </source>
</reference>
<keyword evidence="4" id="KW-0808">Transferase</keyword>
<evidence type="ECO:0000259" key="3">
    <source>
        <dbReference type="SMART" id="SM01043"/>
    </source>
</evidence>
<dbReference type="Gene3D" id="1.10.10.10">
    <property type="entry name" value="Winged helix-like DNA-binding domain superfamily/Winged helix DNA-binding domain"/>
    <property type="match status" value="1"/>
</dbReference>
<evidence type="ECO:0000256" key="2">
    <source>
        <dbReference type="ARBA" id="ARBA00023163"/>
    </source>
</evidence>
<dbReference type="Proteomes" id="UP000036513">
    <property type="component" value="Unassembled WGS sequence"/>
</dbReference>
<dbReference type="InterPro" id="IPR059106">
    <property type="entry name" value="WHD_MalT"/>
</dbReference>
<keyword evidence="5" id="KW-1185">Reference proteome</keyword>
<dbReference type="SMR" id="A0A0J6WJY0"/>
<evidence type="ECO:0000313" key="4">
    <source>
        <dbReference type="EMBL" id="KMO83625.1"/>
    </source>
</evidence>
<dbReference type="GO" id="GO:0004674">
    <property type="term" value="F:protein serine/threonine kinase activity"/>
    <property type="evidence" value="ECO:0007669"/>
    <property type="project" value="UniProtKB-EC"/>
</dbReference>
<protein>
    <submittedName>
        <fullName evidence="4">Serine/threonine-protein kinase PknK</fullName>
        <ecNumber evidence="4">2.7.11.1</ecNumber>
    </submittedName>
</protein>
<organism evidence="4 5">
    <name type="scientific">Mycolicibacterium chlorophenolicum</name>
    <dbReference type="NCBI Taxonomy" id="37916"/>
    <lineage>
        <taxon>Bacteria</taxon>
        <taxon>Bacillati</taxon>
        <taxon>Actinomycetota</taxon>
        <taxon>Actinomycetes</taxon>
        <taxon>Mycobacteriales</taxon>
        <taxon>Mycobacteriaceae</taxon>
        <taxon>Mycolicibacterium</taxon>
    </lineage>
</organism>
<dbReference type="Pfam" id="PF25873">
    <property type="entry name" value="WHD_MalT"/>
    <property type="match status" value="1"/>
</dbReference>
<sequence>MVNECGAVSAAQQQPVIQRKLAPPAISGEMFTRDRLNRRITDLLKDHRVVTVCAAAGSGKTTGVAMAVRTLDRVVAWLSLDGTETAPGRLLKYLESAAACHLPHIPPAASQALANGIPPVEAAGLLAESWAGSGLLLVCDNVEKVTADTDALAILSALARYLPAGIGMLLISDSEVVLEIDPADPDTSVGEIDHDILNLNVDEAGQALGGLGIPDQEIADLLAQTHGWLAGTRFAVAQRRSLDNAGNRTADRLTAKVLAPLSQSARSFLTRTSLLAEVTVEFAIALEEPDAAQLMVQLTTTRLPATWSADRKRLILYPLFREWLAARLAGSEDAETIRRLRSNYAEVLAQNGHPVEAVDTLLSLGETERAWRQAALALPNMVARMDFTSATRWLDDLVAIEKTPTPEVGMIVLRGSFAMEQSGRGNRLLERFGHDWLPGPDSPYFEEALLLAAWCRWHDGRLTEARVLADRLPTGRARDAAENLLALSEGGAPPFPEFSSTPSDTIDALLMRIGYFRGRLRELDRPTGPNSGPGSLGVPWVIAGLRATGRIHEAMQIYEVLRSGWQPPWLHAFDAVDLMIDLGRRDEAWTAQNRGHQLIAGTGSRVYRIFGYLNEAKLQLRLHQDTEAARRALAEAESGGADNHAFSRELCQLWRGLCHLLDNRNDEALTELEACVESMRLGDRRLELATVATYLAEAYWRLGKEDASDEAAELALREASARGSQHLLLNALADVPAVAVRAADASPNRQSRWHELTALLSGDSQVQLSARAPRLVLEEFGEATLTLDGMPANPRLSKSIELMSYLLAARREVTREELLGALFDSRNDAADSSYLRQALYRLRAVLPDELAPQQNGNRFAFPHPELVCGTSQIVLDGLTQADRQDDEIRLRTMIEALTRANRGQYLAALSGPWVEQRRFEVGARLTDGRIDAAKLAFRLSRYREARLMVDEVLRVSPDREQAWQLAISLAHASGRDDTVLALYQRYMAAMRDLGVAPSAEVHRLVTRLRR</sequence>
<dbReference type="InterPro" id="IPR005158">
    <property type="entry name" value="BTAD"/>
</dbReference>
<dbReference type="InterPro" id="IPR036388">
    <property type="entry name" value="WH-like_DNA-bd_sf"/>
</dbReference>
<dbReference type="GO" id="GO:0003677">
    <property type="term" value="F:DNA binding"/>
    <property type="evidence" value="ECO:0007669"/>
    <property type="project" value="TreeGrafter"/>
</dbReference>
<dbReference type="PANTHER" id="PTHR35807:SF1">
    <property type="entry name" value="TRANSCRIPTIONAL REGULATOR REDD"/>
    <property type="match status" value="1"/>
</dbReference>
<dbReference type="EC" id="2.7.11.1" evidence="4"/>
<keyword evidence="2" id="KW-0804">Transcription</keyword>
<feature type="domain" description="Bacterial transcriptional activator" evidence="3">
    <location>
        <begin position="875"/>
        <end position="1009"/>
    </location>
</feature>
<dbReference type="Gene3D" id="3.40.50.300">
    <property type="entry name" value="P-loop containing nucleotide triphosphate hydrolases"/>
    <property type="match status" value="1"/>
</dbReference>
<dbReference type="STRING" id="37916.MCHLDSM_00277"/>
<keyword evidence="4" id="KW-0418">Kinase</keyword>
<accession>A0A0J6WJY0</accession>
<dbReference type="AlphaFoldDB" id="A0A0J6WJY0"/>
<dbReference type="InterPro" id="IPR011990">
    <property type="entry name" value="TPR-like_helical_dom_sf"/>
</dbReference>
<comment type="caution">
    <text evidence="4">The sequence shown here is derived from an EMBL/GenBank/DDBJ whole genome shotgun (WGS) entry which is preliminary data.</text>
</comment>
<evidence type="ECO:0000313" key="5">
    <source>
        <dbReference type="Proteomes" id="UP000036513"/>
    </source>
</evidence>
<gene>
    <name evidence="4" type="primary">pknK_1</name>
    <name evidence="4" type="ORF">MCHLDSM_00277</name>
</gene>
<dbReference type="SUPFAM" id="SSF52540">
    <property type="entry name" value="P-loop containing nucleoside triphosphate hydrolases"/>
    <property type="match status" value="1"/>
</dbReference>
<dbReference type="GO" id="GO:0006355">
    <property type="term" value="P:regulation of DNA-templated transcription"/>
    <property type="evidence" value="ECO:0007669"/>
    <property type="project" value="TreeGrafter"/>
</dbReference>
<dbReference type="InterPro" id="IPR027417">
    <property type="entry name" value="P-loop_NTPase"/>
</dbReference>
<keyword evidence="1" id="KW-0805">Transcription regulation</keyword>
<name>A0A0J6WJY0_9MYCO</name>
<dbReference type="PANTHER" id="PTHR35807">
    <property type="entry name" value="TRANSCRIPTIONAL REGULATOR REDD-RELATED"/>
    <property type="match status" value="1"/>
</dbReference>
<dbReference type="SUPFAM" id="SSF48452">
    <property type="entry name" value="TPR-like"/>
    <property type="match status" value="1"/>
</dbReference>
<proteinExistence type="predicted"/>
<dbReference type="PATRIC" id="fig|37916.4.peg.299"/>
<dbReference type="SMART" id="SM01043">
    <property type="entry name" value="BTAD"/>
    <property type="match status" value="1"/>
</dbReference>
<dbReference type="Gene3D" id="1.25.40.10">
    <property type="entry name" value="Tetratricopeptide repeat domain"/>
    <property type="match status" value="1"/>
</dbReference>
<dbReference type="InterPro" id="IPR051677">
    <property type="entry name" value="AfsR-DnrI-RedD_regulator"/>
</dbReference>
<dbReference type="Pfam" id="PF03704">
    <property type="entry name" value="BTAD"/>
    <property type="match status" value="1"/>
</dbReference>
<evidence type="ECO:0000256" key="1">
    <source>
        <dbReference type="ARBA" id="ARBA00023015"/>
    </source>
</evidence>
<dbReference type="EMBL" id="JYNL01000003">
    <property type="protein sequence ID" value="KMO83625.1"/>
    <property type="molecule type" value="Genomic_DNA"/>
</dbReference>